<dbReference type="AlphaFoldDB" id="A0A2H9ZRK9"/>
<gene>
    <name evidence="1" type="ORF">AXF42_Ash016961</name>
</gene>
<dbReference type="EMBL" id="KZ454678">
    <property type="protein sequence ID" value="PKA45934.1"/>
    <property type="molecule type" value="Genomic_DNA"/>
</dbReference>
<protein>
    <submittedName>
        <fullName evidence="1">Uncharacterized protein</fullName>
    </submittedName>
</protein>
<organism evidence="1 2">
    <name type="scientific">Apostasia shenzhenica</name>
    <dbReference type="NCBI Taxonomy" id="1088818"/>
    <lineage>
        <taxon>Eukaryota</taxon>
        <taxon>Viridiplantae</taxon>
        <taxon>Streptophyta</taxon>
        <taxon>Embryophyta</taxon>
        <taxon>Tracheophyta</taxon>
        <taxon>Spermatophyta</taxon>
        <taxon>Magnoliopsida</taxon>
        <taxon>Liliopsida</taxon>
        <taxon>Asparagales</taxon>
        <taxon>Orchidaceae</taxon>
        <taxon>Apostasioideae</taxon>
        <taxon>Apostasia</taxon>
    </lineage>
</organism>
<accession>A0A2H9ZRK9</accession>
<name>A0A2H9ZRK9_9ASPA</name>
<reference evidence="1 2" key="1">
    <citation type="journal article" date="2017" name="Nature">
        <title>The Apostasia genome and the evolution of orchids.</title>
        <authorList>
            <person name="Zhang G.Q."/>
            <person name="Liu K.W."/>
            <person name="Li Z."/>
            <person name="Lohaus R."/>
            <person name="Hsiao Y.Y."/>
            <person name="Niu S.C."/>
            <person name="Wang J.Y."/>
            <person name="Lin Y.C."/>
            <person name="Xu Q."/>
            <person name="Chen L.J."/>
            <person name="Yoshida K."/>
            <person name="Fujiwara S."/>
            <person name="Wang Z.W."/>
            <person name="Zhang Y.Q."/>
            <person name="Mitsuda N."/>
            <person name="Wang M."/>
            <person name="Liu G.H."/>
            <person name="Pecoraro L."/>
            <person name="Huang H.X."/>
            <person name="Xiao X.J."/>
            <person name="Lin M."/>
            <person name="Wu X.Y."/>
            <person name="Wu W.L."/>
            <person name="Chen Y.Y."/>
            <person name="Chang S.B."/>
            <person name="Sakamoto S."/>
            <person name="Ohme-Takagi M."/>
            <person name="Yagi M."/>
            <person name="Zeng S.J."/>
            <person name="Shen C.Y."/>
            <person name="Yeh C.M."/>
            <person name="Luo Y.B."/>
            <person name="Tsai W.C."/>
            <person name="Van de Peer Y."/>
            <person name="Liu Z.J."/>
        </authorList>
    </citation>
    <scope>NUCLEOTIDE SEQUENCE [LARGE SCALE GENOMIC DNA]</scope>
    <source>
        <strain evidence="2">cv. Shenzhen</strain>
        <tissue evidence="1">Stem</tissue>
    </source>
</reference>
<sequence length="60" mass="6638">MVTGESPRDRLASRRRCETMSGLGCWCRREMARAASLRRARVVGIAARAVRFVAGASSQR</sequence>
<proteinExistence type="predicted"/>
<dbReference type="Proteomes" id="UP000236161">
    <property type="component" value="Unassembled WGS sequence"/>
</dbReference>
<keyword evidence="2" id="KW-1185">Reference proteome</keyword>
<evidence type="ECO:0000313" key="2">
    <source>
        <dbReference type="Proteomes" id="UP000236161"/>
    </source>
</evidence>
<evidence type="ECO:0000313" key="1">
    <source>
        <dbReference type="EMBL" id="PKA45934.1"/>
    </source>
</evidence>